<dbReference type="PRINTS" id="PR00035">
    <property type="entry name" value="HTHGNTR"/>
</dbReference>
<dbReference type="RefSeq" id="WP_089065115.1">
    <property type="nucleotide sequence ID" value="NZ_CP022316.1"/>
</dbReference>
<evidence type="ECO:0000259" key="4">
    <source>
        <dbReference type="PROSITE" id="PS50949"/>
    </source>
</evidence>
<protein>
    <submittedName>
        <fullName evidence="5">GntR family transcriptional regulator</fullName>
    </submittedName>
</protein>
<dbReference type="SMART" id="SM00895">
    <property type="entry name" value="FCD"/>
    <property type="match status" value="1"/>
</dbReference>
<dbReference type="InterPro" id="IPR008920">
    <property type="entry name" value="TF_FadR/GntR_C"/>
</dbReference>
<dbReference type="KEGG" id="brv:CFK39_08580"/>
<dbReference type="Pfam" id="PF00392">
    <property type="entry name" value="GntR"/>
    <property type="match status" value="1"/>
</dbReference>
<dbReference type="SMART" id="SM00345">
    <property type="entry name" value="HTH_GNTR"/>
    <property type="match status" value="1"/>
</dbReference>
<sequence>MASAVTDRAISAIKQMVVDGTLKPGDRLPTESELSERIGVSRNSLREAVKALSVIRVLDVRQGDGTYVTALEPEQLLESLAFVLDLHHDSSYVEIIEIRRLLEPAAVEQACPHLTDEDFAKLEQSMADLDDSSTIEELVEADIAFHHLINDRCPNDYLSSLLDSLASSTARARVWRGLTDDSAVERTLAEHRRILDALQARRPDLARTYAAAHVAGVESWLLQKGEPPAA</sequence>
<dbReference type="InterPro" id="IPR000524">
    <property type="entry name" value="Tscrpt_reg_HTH_GntR"/>
</dbReference>
<name>A0A220UCA5_9MICO</name>
<keyword evidence="6" id="KW-1185">Reference proteome</keyword>
<proteinExistence type="predicted"/>
<dbReference type="GO" id="GO:0003700">
    <property type="term" value="F:DNA-binding transcription factor activity"/>
    <property type="evidence" value="ECO:0007669"/>
    <property type="project" value="InterPro"/>
</dbReference>
<dbReference type="SUPFAM" id="SSF48008">
    <property type="entry name" value="GntR ligand-binding domain-like"/>
    <property type="match status" value="1"/>
</dbReference>
<evidence type="ECO:0000256" key="3">
    <source>
        <dbReference type="ARBA" id="ARBA00023163"/>
    </source>
</evidence>
<dbReference type="InterPro" id="IPR011711">
    <property type="entry name" value="GntR_C"/>
</dbReference>
<dbReference type="OrthoDB" id="7989071at2"/>
<keyword evidence="3" id="KW-0804">Transcription</keyword>
<evidence type="ECO:0000256" key="2">
    <source>
        <dbReference type="ARBA" id="ARBA00023125"/>
    </source>
</evidence>
<dbReference type="GO" id="GO:0003677">
    <property type="term" value="F:DNA binding"/>
    <property type="evidence" value="ECO:0007669"/>
    <property type="project" value="UniProtKB-KW"/>
</dbReference>
<accession>A0A220UCA5</accession>
<keyword evidence="2" id="KW-0238">DNA-binding</keyword>
<dbReference type="EMBL" id="CP022316">
    <property type="protein sequence ID" value="ASK65874.1"/>
    <property type="molecule type" value="Genomic_DNA"/>
</dbReference>
<keyword evidence="1" id="KW-0805">Transcription regulation</keyword>
<dbReference type="Gene3D" id="1.20.120.530">
    <property type="entry name" value="GntR ligand-binding domain-like"/>
    <property type="match status" value="1"/>
</dbReference>
<feature type="domain" description="HTH gntR-type" evidence="4">
    <location>
        <begin position="3"/>
        <end position="71"/>
    </location>
</feature>
<dbReference type="Pfam" id="PF07729">
    <property type="entry name" value="FCD"/>
    <property type="match status" value="1"/>
</dbReference>
<dbReference type="PROSITE" id="PS50949">
    <property type="entry name" value="HTH_GNTR"/>
    <property type="match status" value="1"/>
</dbReference>
<dbReference type="Proteomes" id="UP000198398">
    <property type="component" value="Chromosome"/>
</dbReference>
<dbReference type="InterPro" id="IPR036390">
    <property type="entry name" value="WH_DNA-bd_sf"/>
</dbReference>
<dbReference type="Gene3D" id="1.10.10.10">
    <property type="entry name" value="Winged helix-like DNA-binding domain superfamily/Winged helix DNA-binding domain"/>
    <property type="match status" value="1"/>
</dbReference>
<dbReference type="PANTHER" id="PTHR43537:SF5">
    <property type="entry name" value="UXU OPERON TRANSCRIPTIONAL REGULATOR"/>
    <property type="match status" value="1"/>
</dbReference>
<evidence type="ECO:0000313" key="6">
    <source>
        <dbReference type="Proteomes" id="UP000198398"/>
    </source>
</evidence>
<reference evidence="6" key="1">
    <citation type="submission" date="2017-07" db="EMBL/GenBank/DDBJ databases">
        <title>Brachybacterium sp. VR2415.</title>
        <authorList>
            <person name="Tak E.J."/>
            <person name="Bae J.-W."/>
        </authorList>
    </citation>
    <scope>NUCLEOTIDE SEQUENCE [LARGE SCALE GENOMIC DNA]</scope>
    <source>
        <strain evidence="6">VR2415</strain>
    </source>
</reference>
<evidence type="ECO:0000256" key="1">
    <source>
        <dbReference type="ARBA" id="ARBA00023015"/>
    </source>
</evidence>
<dbReference type="SUPFAM" id="SSF46785">
    <property type="entry name" value="Winged helix' DNA-binding domain"/>
    <property type="match status" value="1"/>
</dbReference>
<dbReference type="AlphaFoldDB" id="A0A220UCA5"/>
<gene>
    <name evidence="5" type="ORF">CFK39_08580</name>
</gene>
<dbReference type="InterPro" id="IPR036388">
    <property type="entry name" value="WH-like_DNA-bd_sf"/>
</dbReference>
<dbReference type="CDD" id="cd07377">
    <property type="entry name" value="WHTH_GntR"/>
    <property type="match status" value="1"/>
</dbReference>
<dbReference type="PANTHER" id="PTHR43537">
    <property type="entry name" value="TRANSCRIPTIONAL REGULATOR, GNTR FAMILY"/>
    <property type="match status" value="1"/>
</dbReference>
<evidence type="ECO:0000313" key="5">
    <source>
        <dbReference type="EMBL" id="ASK65874.1"/>
    </source>
</evidence>
<organism evidence="5 6">
    <name type="scientific">Brachybacterium avium</name>
    <dbReference type="NCBI Taxonomy" id="2017485"/>
    <lineage>
        <taxon>Bacteria</taxon>
        <taxon>Bacillati</taxon>
        <taxon>Actinomycetota</taxon>
        <taxon>Actinomycetes</taxon>
        <taxon>Micrococcales</taxon>
        <taxon>Dermabacteraceae</taxon>
        <taxon>Brachybacterium</taxon>
    </lineage>
</organism>